<protein>
    <submittedName>
        <fullName evidence="1">Uncharacterized protein</fullName>
    </submittedName>
</protein>
<organism evidence="1 2">
    <name type="scientific">Eumeta variegata</name>
    <name type="common">Bagworm moth</name>
    <name type="synonym">Eumeta japonica</name>
    <dbReference type="NCBI Taxonomy" id="151549"/>
    <lineage>
        <taxon>Eukaryota</taxon>
        <taxon>Metazoa</taxon>
        <taxon>Ecdysozoa</taxon>
        <taxon>Arthropoda</taxon>
        <taxon>Hexapoda</taxon>
        <taxon>Insecta</taxon>
        <taxon>Pterygota</taxon>
        <taxon>Neoptera</taxon>
        <taxon>Endopterygota</taxon>
        <taxon>Lepidoptera</taxon>
        <taxon>Glossata</taxon>
        <taxon>Ditrysia</taxon>
        <taxon>Tineoidea</taxon>
        <taxon>Psychidae</taxon>
        <taxon>Oiketicinae</taxon>
        <taxon>Eumeta</taxon>
    </lineage>
</organism>
<dbReference type="AlphaFoldDB" id="A0A4C1U9U6"/>
<evidence type="ECO:0000313" key="1">
    <source>
        <dbReference type="EMBL" id="GBP23141.1"/>
    </source>
</evidence>
<dbReference type="EMBL" id="BGZK01000147">
    <property type="protein sequence ID" value="GBP23141.1"/>
    <property type="molecule type" value="Genomic_DNA"/>
</dbReference>
<gene>
    <name evidence="1" type="ORF">EVAR_13162_1</name>
</gene>
<evidence type="ECO:0000313" key="2">
    <source>
        <dbReference type="Proteomes" id="UP000299102"/>
    </source>
</evidence>
<accession>A0A4C1U9U6</accession>
<keyword evidence="2" id="KW-1185">Reference proteome</keyword>
<proteinExistence type="predicted"/>
<dbReference type="Proteomes" id="UP000299102">
    <property type="component" value="Unassembled WGS sequence"/>
</dbReference>
<name>A0A4C1U9U6_EUMVA</name>
<reference evidence="1 2" key="1">
    <citation type="journal article" date="2019" name="Commun. Biol.">
        <title>The bagworm genome reveals a unique fibroin gene that provides high tensile strength.</title>
        <authorList>
            <person name="Kono N."/>
            <person name="Nakamura H."/>
            <person name="Ohtoshi R."/>
            <person name="Tomita M."/>
            <person name="Numata K."/>
            <person name="Arakawa K."/>
        </authorList>
    </citation>
    <scope>NUCLEOTIDE SEQUENCE [LARGE SCALE GENOMIC DNA]</scope>
</reference>
<sequence>MKPIRKGGEYDQNERKNKLRSIRVREVGGGALATGRFHFDMGGFEEKSFLKDRQRTSDSRGVVDSWPAVTIYFPVDRMLVGPL</sequence>
<comment type="caution">
    <text evidence="1">The sequence shown here is derived from an EMBL/GenBank/DDBJ whole genome shotgun (WGS) entry which is preliminary data.</text>
</comment>